<organism evidence="1 2">
    <name type="scientific">Naganishia vaughanmartiniae</name>
    <dbReference type="NCBI Taxonomy" id="1424756"/>
    <lineage>
        <taxon>Eukaryota</taxon>
        <taxon>Fungi</taxon>
        <taxon>Dikarya</taxon>
        <taxon>Basidiomycota</taxon>
        <taxon>Agaricomycotina</taxon>
        <taxon>Tremellomycetes</taxon>
        <taxon>Filobasidiales</taxon>
        <taxon>Filobasidiaceae</taxon>
        <taxon>Naganishia</taxon>
    </lineage>
</organism>
<reference evidence="1" key="1">
    <citation type="submission" date="2023-04" db="EMBL/GenBank/DDBJ databases">
        <title>Draft Genome sequencing of Naganishia species isolated from polar environments using Oxford Nanopore Technology.</title>
        <authorList>
            <person name="Leo P."/>
            <person name="Venkateswaran K."/>
        </authorList>
    </citation>
    <scope>NUCLEOTIDE SEQUENCE</scope>
    <source>
        <strain evidence="1">MNA-CCFEE 5425</strain>
    </source>
</reference>
<gene>
    <name evidence="1" type="ORF">QFC22_000716</name>
</gene>
<dbReference type="Proteomes" id="UP001243375">
    <property type="component" value="Unassembled WGS sequence"/>
</dbReference>
<comment type="caution">
    <text evidence="1">The sequence shown here is derived from an EMBL/GenBank/DDBJ whole genome shotgun (WGS) entry which is preliminary data.</text>
</comment>
<protein>
    <submittedName>
        <fullName evidence="1">Uncharacterized protein</fullName>
    </submittedName>
</protein>
<evidence type="ECO:0000313" key="2">
    <source>
        <dbReference type="Proteomes" id="UP001243375"/>
    </source>
</evidence>
<dbReference type="EMBL" id="JASBWU010000002">
    <property type="protein sequence ID" value="KAJ9123925.1"/>
    <property type="molecule type" value="Genomic_DNA"/>
</dbReference>
<name>A0ACC2XIQ1_9TREE</name>
<proteinExistence type="predicted"/>
<accession>A0ACC2XIQ1</accession>
<sequence length="383" mass="42279">MNAPSTTPTSADQAGQQEEEILFRARRHKRLRVCIRSTDAGDSYSRVTGLADPAAHGTISSELSRAQAEMFDDEVFETLRSEAKNTTTLNTRSSTDQISVDAVPGQEVVFEMVDTEDVYQEQMNSSVKVSTHANLLAALLRLGMLKIYRTRSQNPSSALGAQPSQKELLTPIIAYLHYQAFCRQLYEILGGFQQTMKRAGMSLEVSKNTGGVTGGLDWEAFLGDDASLTADGQRQSNLKGNVEVLFEQRPFCTILVTVDAHLTIIFSQTMFHSQDIAQLPVFLGQQLRSQVLSLLVDNLKAVPEPVRYHVDEIAGVIKTRPTKVDIGFTLDNPPHLVAQSSRILPVGEGSETAFIVSDERIVKERYTDATGVPFVAWAMERLL</sequence>
<evidence type="ECO:0000313" key="1">
    <source>
        <dbReference type="EMBL" id="KAJ9123925.1"/>
    </source>
</evidence>
<keyword evidence="2" id="KW-1185">Reference proteome</keyword>